<keyword evidence="3" id="KW-1185">Reference proteome</keyword>
<comment type="caution">
    <text evidence="2">The sequence shown here is derived from an EMBL/GenBank/DDBJ whole genome shotgun (WGS) entry which is preliminary data.</text>
</comment>
<feature type="compositionally biased region" description="Basic and acidic residues" evidence="1">
    <location>
        <begin position="79"/>
        <end position="96"/>
    </location>
</feature>
<accession>A0A1R1F2R9</accession>
<organism evidence="2 3">
    <name type="scientific">Paenibacillus rhizosphaerae</name>
    <dbReference type="NCBI Taxonomy" id="297318"/>
    <lineage>
        <taxon>Bacteria</taxon>
        <taxon>Bacillati</taxon>
        <taxon>Bacillota</taxon>
        <taxon>Bacilli</taxon>
        <taxon>Bacillales</taxon>
        <taxon>Paenibacillaceae</taxon>
        <taxon>Paenibacillus</taxon>
    </lineage>
</organism>
<dbReference type="EMBL" id="MRTP01000001">
    <property type="protein sequence ID" value="OMF58347.1"/>
    <property type="molecule type" value="Genomic_DNA"/>
</dbReference>
<name>A0A1R1F2R9_9BACL</name>
<evidence type="ECO:0000313" key="2">
    <source>
        <dbReference type="EMBL" id="OMF58347.1"/>
    </source>
</evidence>
<gene>
    <name evidence="2" type="ORF">BK138_07410</name>
</gene>
<reference evidence="2 3" key="1">
    <citation type="submission" date="2016-11" db="EMBL/GenBank/DDBJ databases">
        <title>Paenibacillus species isolates.</title>
        <authorList>
            <person name="Beno S.M."/>
        </authorList>
    </citation>
    <scope>NUCLEOTIDE SEQUENCE [LARGE SCALE GENOMIC DNA]</scope>
    <source>
        <strain evidence="2 3">FSL R5-0378</strain>
    </source>
</reference>
<feature type="region of interest" description="Disordered" evidence="1">
    <location>
        <begin position="72"/>
        <end position="96"/>
    </location>
</feature>
<evidence type="ECO:0000313" key="3">
    <source>
        <dbReference type="Proteomes" id="UP000187172"/>
    </source>
</evidence>
<protein>
    <submittedName>
        <fullName evidence="2">Uncharacterized protein</fullName>
    </submittedName>
</protein>
<dbReference type="Proteomes" id="UP000187172">
    <property type="component" value="Unassembled WGS sequence"/>
</dbReference>
<sequence length="96" mass="10359">MDSSRKMAGSPAPNASLQKLIRHETLGIIKSETLAQLVSDSALIDLLKISAQMRKSVLEQLHDVFYGQSQAISSSFQAGDDHESPPGEPDRPKGAQ</sequence>
<dbReference type="AlphaFoldDB" id="A0A1R1F2R9"/>
<proteinExistence type="predicted"/>
<evidence type="ECO:0000256" key="1">
    <source>
        <dbReference type="SAM" id="MobiDB-lite"/>
    </source>
</evidence>